<feature type="transmembrane region" description="Helical" evidence="1">
    <location>
        <begin position="30"/>
        <end position="47"/>
    </location>
</feature>
<protein>
    <submittedName>
        <fullName evidence="2">Uncharacterized protein</fullName>
    </submittedName>
</protein>
<reference evidence="2 3" key="1">
    <citation type="journal article" date="2006" name="Science">
        <title>The genome of black cottonwood, Populus trichocarpa (Torr. &amp; Gray).</title>
        <authorList>
            <person name="Tuskan G.A."/>
            <person name="Difazio S."/>
            <person name="Jansson S."/>
            <person name="Bohlmann J."/>
            <person name="Grigoriev I."/>
            <person name="Hellsten U."/>
            <person name="Putnam N."/>
            <person name="Ralph S."/>
            <person name="Rombauts S."/>
            <person name="Salamov A."/>
            <person name="Schein J."/>
            <person name="Sterck L."/>
            <person name="Aerts A."/>
            <person name="Bhalerao R.R."/>
            <person name="Bhalerao R.P."/>
            <person name="Blaudez D."/>
            <person name="Boerjan W."/>
            <person name="Brun A."/>
            <person name="Brunner A."/>
            <person name="Busov V."/>
            <person name="Campbell M."/>
            <person name="Carlson J."/>
            <person name="Chalot M."/>
            <person name="Chapman J."/>
            <person name="Chen G.L."/>
            <person name="Cooper D."/>
            <person name="Coutinho P.M."/>
            <person name="Couturier J."/>
            <person name="Covert S."/>
            <person name="Cronk Q."/>
            <person name="Cunningham R."/>
            <person name="Davis J."/>
            <person name="Degroeve S."/>
            <person name="Dejardin A."/>
            <person name="Depamphilis C."/>
            <person name="Detter J."/>
            <person name="Dirks B."/>
            <person name="Dubchak I."/>
            <person name="Duplessis S."/>
            <person name="Ehlting J."/>
            <person name="Ellis B."/>
            <person name="Gendler K."/>
            <person name="Goodstein D."/>
            <person name="Gribskov M."/>
            <person name="Grimwood J."/>
            <person name="Groover A."/>
            <person name="Gunter L."/>
            <person name="Hamberger B."/>
            <person name="Heinze B."/>
            <person name="Helariutta Y."/>
            <person name="Henrissat B."/>
            <person name="Holligan D."/>
            <person name="Holt R."/>
            <person name="Huang W."/>
            <person name="Islam-Faridi N."/>
            <person name="Jones S."/>
            <person name="Jones-Rhoades M."/>
            <person name="Jorgensen R."/>
            <person name="Joshi C."/>
            <person name="Kangasjarvi J."/>
            <person name="Karlsson J."/>
            <person name="Kelleher C."/>
            <person name="Kirkpatrick R."/>
            <person name="Kirst M."/>
            <person name="Kohler A."/>
            <person name="Kalluri U."/>
            <person name="Larimer F."/>
            <person name="Leebens-Mack J."/>
            <person name="Leple J.C."/>
            <person name="Locascio P."/>
            <person name="Lou Y."/>
            <person name="Lucas S."/>
            <person name="Martin F."/>
            <person name="Montanini B."/>
            <person name="Napoli C."/>
            <person name="Nelson D.R."/>
            <person name="Nelson C."/>
            <person name="Nieminen K."/>
            <person name="Nilsson O."/>
            <person name="Pereda V."/>
            <person name="Peter G."/>
            <person name="Philippe R."/>
            <person name="Pilate G."/>
            <person name="Poliakov A."/>
            <person name="Razumovskaya J."/>
            <person name="Richardson P."/>
            <person name="Rinaldi C."/>
            <person name="Ritland K."/>
            <person name="Rouze P."/>
            <person name="Ryaboy D."/>
            <person name="Schmutz J."/>
            <person name="Schrader J."/>
            <person name="Segerman B."/>
            <person name="Shin H."/>
            <person name="Siddiqui A."/>
            <person name="Sterky F."/>
            <person name="Terry A."/>
            <person name="Tsai C.J."/>
            <person name="Uberbacher E."/>
            <person name="Unneberg P."/>
            <person name="Vahala J."/>
            <person name="Wall K."/>
            <person name="Wessler S."/>
            <person name="Yang G."/>
            <person name="Yin T."/>
            <person name="Douglas C."/>
            <person name="Marra M."/>
            <person name="Sandberg G."/>
            <person name="Van de Peer Y."/>
            <person name="Rokhsar D."/>
        </authorList>
    </citation>
    <scope>NUCLEOTIDE SEQUENCE [LARGE SCALE GENOMIC DNA]</scope>
    <source>
        <strain evidence="3">cv. Nisqually</strain>
        <strain evidence="2">Nisqually-1</strain>
    </source>
</reference>
<keyword evidence="1" id="KW-0812">Transmembrane</keyword>
<proteinExistence type="predicted"/>
<accession>A0A2K1Y1I3</accession>
<keyword evidence="1" id="KW-0472">Membrane</keyword>
<sequence length="53" mass="6266">MFCLRSFQSKARLRGQFCSFHYQLSSKQPLTFLNLFHLLIFIVIMPSNNQKVS</sequence>
<name>A0A2K1Y1I3_POPTR</name>
<evidence type="ECO:0000313" key="3">
    <source>
        <dbReference type="Proteomes" id="UP000006729"/>
    </source>
</evidence>
<reference evidence="2" key="2">
    <citation type="submission" date="2017-07" db="EMBL/GenBank/DDBJ databases">
        <title>WGS assembly of Populus trichocarpa.</title>
        <authorList>
            <person name="Tuskan G."/>
            <person name="Difazio S."/>
            <person name="Jansson S."/>
            <person name="Bohlmann J."/>
            <person name="Grigoriev I."/>
            <person name="Hellsten U."/>
            <person name="Putnam N."/>
            <person name="Ralph S."/>
            <person name="Rombauts S."/>
            <person name="Salamov A."/>
            <person name="Schein J."/>
            <person name="Sterck L."/>
            <person name="Aerts A."/>
            <person name="Bhalerao R."/>
            <person name="Bhalerao R."/>
            <person name="Blaudez D."/>
            <person name="Boerjan W."/>
            <person name="Brun A."/>
            <person name="Brunner A."/>
            <person name="Busov V."/>
            <person name="Campbell M."/>
            <person name="Carlson J."/>
            <person name="Chalot M."/>
            <person name="Chapman J."/>
            <person name="Chen G."/>
            <person name="Cooper D."/>
            <person name="Coutinho P."/>
            <person name="Couturier J."/>
            <person name="Covert S."/>
            <person name="Cronk Q."/>
            <person name="Cunningham R."/>
            <person name="Davis J."/>
            <person name="Degroeve S."/>
            <person name="Dejardin A."/>
            <person name="Depamphilis C."/>
            <person name="Detter J."/>
            <person name="Dirks B."/>
            <person name="Dubchak I."/>
            <person name="Duplessis S."/>
            <person name="Ehlting J."/>
            <person name="Ellis B."/>
            <person name="Gendler K."/>
            <person name="Goodstein D."/>
            <person name="Gribskov M."/>
            <person name="Grimwood J."/>
            <person name="Groover A."/>
            <person name="Gunter L."/>
            <person name="Hamberger B."/>
            <person name="Heinze B."/>
            <person name="Helariutta Y."/>
            <person name="Henrissat B."/>
            <person name="Holligan D."/>
            <person name="Holt R."/>
            <person name="Huang W."/>
            <person name="Islam-Faridi N."/>
            <person name="Jones S."/>
            <person name="Jones-Rhoades M."/>
            <person name="Jorgensen R."/>
            <person name="Joshi C."/>
            <person name="Kangasjarvi J."/>
            <person name="Karlsson J."/>
            <person name="Kelleher C."/>
            <person name="Kirkpatrick R."/>
            <person name="Kirst M."/>
            <person name="Kohler A."/>
            <person name="Kalluri U."/>
            <person name="Larimer F."/>
            <person name="Leebens-Mack J."/>
            <person name="Leple J."/>
            <person name="Locascio P."/>
            <person name="Lou Y."/>
            <person name="Lucas S."/>
            <person name="Martin F."/>
            <person name="Montanini B."/>
            <person name="Napoli C."/>
            <person name="Nelson D."/>
            <person name="Nelson C."/>
            <person name="Nieminen K."/>
            <person name="Nilsson O."/>
            <person name="Pereda V."/>
            <person name="Peter G."/>
            <person name="Philippe R."/>
            <person name="Pilate G."/>
            <person name="Poliakov A."/>
            <person name="Razumovskaya J."/>
            <person name="Richardson P."/>
            <person name="Rinaldi C."/>
            <person name="Ritland K."/>
            <person name="Rouze P."/>
            <person name="Ryaboy D."/>
            <person name="Schmutz J."/>
            <person name="Schrader J."/>
            <person name="Segerman B."/>
            <person name="Shin H."/>
            <person name="Siddiqui A."/>
            <person name="Sterky F."/>
            <person name="Terry A."/>
            <person name="Tsai C."/>
            <person name="Uberbacher E."/>
            <person name="Unneberg P."/>
            <person name="Vahala J."/>
            <person name="Wall K."/>
            <person name="Wessler S."/>
            <person name="Yang G."/>
            <person name="Yin T."/>
            <person name="Douglas C."/>
            <person name="Marra M."/>
            <person name="Sandberg G."/>
            <person name="Van De Peer Y."/>
            <person name="Rokhsar D."/>
        </authorList>
    </citation>
    <scope>NUCLEOTIDE SEQUENCE</scope>
    <source>
        <strain evidence="2">Nisqually-1</strain>
    </source>
</reference>
<evidence type="ECO:0000313" key="2">
    <source>
        <dbReference type="EMBL" id="PNT06898.1"/>
    </source>
</evidence>
<gene>
    <name evidence="2" type="ORF">POPTR_013G057400</name>
</gene>
<keyword evidence="3" id="KW-1185">Reference proteome</keyword>
<dbReference type="EMBL" id="CM009302">
    <property type="protein sequence ID" value="PNT06897.1"/>
    <property type="molecule type" value="Genomic_DNA"/>
</dbReference>
<dbReference type="EMBL" id="CM009302">
    <property type="protein sequence ID" value="PNT06898.1"/>
    <property type="molecule type" value="Genomic_DNA"/>
</dbReference>
<dbReference type="Proteomes" id="UP000006729">
    <property type="component" value="Chromosome 13"/>
</dbReference>
<dbReference type="AlphaFoldDB" id="A0A2K1Y1I3"/>
<keyword evidence="1" id="KW-1133">Transmembrane helix</keyword>
<dbReference type="InParanoid" id="A0A2K1Y1I3"/>
<evidence type="ECO:0000256" key="1">
    <source>
        <dbReference type="SAM" id="Phobius"/>
    </source>
</evidence>
<organism evidence="2 3">
    <name type="scientific">Populus trichocarpa</name>
    <name type="common">Western balsam poplar</name>
    <name type="synonym">Populus balsamifera subsp. trichocarpa</name>
    <dbReference type="NCBI Taxonomy" id="3694"/>
    <lineage>
        <taxon>Eukaryota</taxon>
        <taxon>Viridiplantae</taxon>
        <taxon>Streptophyta</taxon>
        <taxon>Embryophyta</taxon>
        <taxon>Tracheophyta</taxon>
        <taxon>Spermatophyta</taxon>
        <taxon>Magnoliopsida</taxon>
        <taxon>eudicotyledons</taxon>
        <taxon>Gunneridae</taxon>
        <taxon>Pentapetalae</taxon>
        <taxon>rosids</taxon>
        <taxon>fabids</taxon>
        <taxon>Malpighiales</taxon>
        <taxon>Salicaceae</taxon>
        <taxon>Saliceae</taxon>
        <taxon>Populus</taxon>
    </lineage>
</organism>